<protein>
    <submittedName>
        <fullName evidence="1">Uncharacterized protein</fullName>
    </submittedName>
</protein>
<evidence type="ECO:0000313" key="2">
    <source>
        <dbReference type="Proteomes" id="UP001250698"/>
    </source>
</evidence>
<name>A0ABU3TMI0_9BACT</name>
<sequence length="144" mass="16544">MAPVMGAIFCYFQLTNIDLERDFINTYVVKNKRQRYLGFIESPKRRGSFLEMLYHGQDLDKRLFQDLRGSGTHESQSIRNRFENLKNADRCYVISVNGALDGQEMLLNEAVDRALGQEGTLILFGNGAGVYYEGEPPYDRYLSL</sequence>
<gene>
    <name evidence="1" type="ORF">ROI90_19355</name>
</gene>
<reference evidence="1 2" key="1">
    <citation type="submission" date="2023-10" db="EMBL/GenBank/DDBJ databases">
        <title>Hymenobacter endophyticus sp. nov., an isolate from the leaf tissues of wheat.</title>
        <authorList>
            <person name="Dai Y."/>
        </authorList>
    </citation>
    <scope>NUCLEOTIDE SEQUENCE [LARGE SCALE GENOMIC DNA]</scope>
    <source>
        <strain evidence="1 2">ZK17L-C2</strain>
    </source>
</reference>
<dbReference type="RefSeq" id="WP_315999933.1">
    <property type="nucleotide sequence ID" value="NZ_JAWDJT010000016.1"/>
</dbReference>
<keyword evidence="2" id="KW-1185">Reference proteome</keyword>
<proteinExistence type="predicted"/>
<evidence type="ECO:0000313" key="1">
    <source>
        <dbReference type="EMBL" id="MDU0372574.1"/>
    </source>
</evidence>
<dbReference type="EMBL" id="JAWDJT010000016">
    <property type="protein sequence ID" value="MDU0372574.1"/>
    <property type="molecule type" value="Genomic_DNA"/>
</dbReference>
<organism evidence="1 2">
    <name type="scientific">Hymenobacter endophyticus</name>
    <dbReference type="NCBI Taxonomy" id="3076335"/>
    <lineage>
        <taxon>Bacteria</taxon>
        <taxon>Pseudomonadati</taxon>
        <taxon>Bacteroidota</taxon>
        <taxon>Cytophagia</taxon>
        <taxon>Cytophagales</taxon>
        <taxon>Hymenobacteraceae</taxon>
        <taxon>Hymenobacter</taxon>
    </lineage>
</organism>
<comment type="caution">
    <text evidence="1">The sequence shown here is derived from an EMBL/GenBank/DDBJ whole genome shotgun (WGS) entry which is preliminary data.</text>
</comment>
<dbReference type="Proteomes" id="UP001250698">
    <property type="component" value="Unassembled WGS sequence"/>
</dbReference>
<accession>A0ABU3TMI0</accession>